<evidence type="ECO:0000313" key="2">
    <source>
        <dbReference type="EMBL" id="KNY26088.1"/>
    </source>
</evidence>
<keyword evidence="3" id="KW-1185">Reference proteome</keyword>
<dbReference type="AlphaFoldDB" id="A0A0L6JK48"/>
<evidence type="ECO:0000313" key="3">
    <source>
        <dbReference type="Proteomes" id="UP000036923"/>
    </source>
</evidence>
<organism evidence="2 3">
    <name type="scientific">Pseudobacteroides cellulosolvens ATCC 35603 = DSM 2933</name>
    <dbReference type="NCBI Taxonomy" id="398512"/>
    <lineage>
        <taxon>Bacteria</taxon>
        <taxon>Bacillati</taxon>
        <taxon>Bacillota</taxon>
        <taxon>Clostridia</taxon>
        <taxon>Eubacteriales</taxon>
        <taxon>Oscillospiraceae</taxon>
        <taxon>Pseudobacteroides</taxon>
    </lineage>
</organism>
<protein>
    <submittedName>
        <fullName evidence="2">Uncharacterized protein</fullName>
    </submittedName>
</protein>
<dbReference type="EMBL" id="LGTC01000001">
    <property type="protein sequence ID" value="KNY26088.1"/>
    <property type="molecule type" value="Genomic_DNA"/>
</dbReference>
<reference evidence="3" key="1">
    <citation type="submission" date="2015-07" db="EMBL/GenBank/DDBJ databases">
        <title>Near-Complete Genome Sequence of the Cellulolytic Bacterium Bacteroides (Pseudobacteroides) cellulosolvens ATCC 35603.</title>
        <authorList>
            <person name="Dassa B."/>
            <person name="Utturkar S.M."/>
            <person name="Klingeman D.M."/>
            <person name="Hurt R.A."/>
            <person name="Keller M."/>
            <person name="Xu J."/>
            <person name="Reddy Y.H.K."/>
            <person name="Borovok I."/>
            <person name="Grinberg I.R."/>
            <person name="Lamed R."/>
            <person name="Zhivin O."/>
            <person name="Bayer E.A."/>
            <person name="Brown S.D."/>
        </authorList>
    </citation>
    <scope>NUCLEOTIDE SEQUENCE [LARGE SCALE GENOMIC DNA]</scope>
    <source>
        <strain evidence="3">DSM 2933</strain>
    </source>
</reference>
<sequence precursor="true">MKEEDKEKVRFLSKNNKAAALTLAVFLAVSTSLTGCGCHNTEEEDEEDEFYYSGGGIYHSGGYYFSSGGTYSQGTWGKKSTVSKSGYSSSKGGSIGS</sequence>
<gene>
    <name evidence="2" type="ORF">Bccel_1350</name>
</gene>
<comment type="caution">
    <text evidence="2">The sequence shown here is derived from an EMBL/GenBank/DDBJ whole genome shotgun (WGS) entry which is preliminary data.</text>
</comment>
<dbReference type="Proteomes" id="UP000036923">
    <property type="component" value="Unassembled WGS sequence"/>
</dbReference>
<dbReference type="RefSeq" id="WP_036944285.1">
    <property type="nucleotide sequence ID" value="NZ_JQKC01000027.1"/>
</dbReference>
<accession>A0A0L6JK48</accession>
<name>A0A0L6JK48_9FIRM</name>
<feature type="region of interest" description="Disordered" evidence="1">
    <location>
        <begin position="77"/>
        <end position="97"/>
    </location>
</feature>
<proteinExistence type="predicted"/>
<evidence type="ECO:0000256" key="1">
    <source>
        <dbReference type="SAM" id="MobiDB-lite"/>
    </source>
</evidence>
<dbReference type="STRING" id="398512.Bccel_1350"/>